<feature type="compositionally biased region" description="Polar residues" evidence="2">
    <location>
        <begin position="453"/>
        <end position="466"/>
    </location>
</feature>
<dbReference type="OrthoDB" id="5401558at2759"/>
<accession>A0A2P7YBV1</accession>
<feature type="compositionally biased region" description="Pro residues" evidence="2">
    <location>
        <begin position="220"/>
        <end position="230"/>
    </location>
</feature>
<dbReference type="Proteomes" id="UP000243723">
    <property type="component" value="Unassembled WGS sequence"/>
</dbReference>
<dbReference type="InterPro" id="IPR036864">
    <property type="entry name" value="Zn2-C6_fun-type_DNA-bd_sf"/>
</dbReference>
<gene>
    <name evidence="4" type="ORF">B9Z65_7333</name>
</gene>
<evidence type="ECO:0000313" key="5">
    <source>
        <dbReference type="Proteomes" id="UP000243723"/>
    </source>
</evidence>
<evidence type="ECO:0000259" key="3">
    <source>
        <dbReference type="PROSITE" id="PS50048"/>
    </source>
</evidence>
<feature type="compositionally biased region" description="Pro residues" evidence="2">
    <location>
        <begin position="96"/>
        <end position="108"/>
    </location>
</feature>
<feature type="compositionally biased region" description="Pro residues" evidence="2">
    <location>
        <begin position="195"/>
        <end position="211"/>
    </location>
</feature>
<keyword evidence="1" id="KW-0539">Nucleus</keyword>
<dbReference type="PROSITE" id="PS50048">
    <property type="entry name" value="ZN2_CY6_FUNGAL_2"/>
    <property type="match status" value="1"/>
</dbReference>
<reference evidence="4 5" key="1">
    <citation type="submission" date="2017-05" db="EMBL/GenBank/DDBJ databases">
        <title>Draft genome sequence of Elsinoe australis.</title>
        <authorList>
            <person name="Cheng Q."/>
        </authorList>
    </citation>
    <scope>NUCLEOTIDE SEQUENCE [LARGE SCALE GENOMIC DNA]</scope>
    <source>
        <strain evidence="4 5">NL1</strain>
    </source>
</reference>
<comment type="caution">
    <text evidence="4">The sequence shown here is derived from an EMBL/GenBank/DDBJ whole genome shotgun (WGS) entry which is preliminary data.</text>
</comment>
<feature type="compositionally biased region" description="Low complexity" evidence="2">
    <location>
        <begin position="20"/>
        <end position="31"/>
    </location>
</feature>
<dbReference type="Pfam" id="PF00172">
    <property type="entry name" value="Zn_clus"/>
    <property type="match status" value="1"/>
</dbReference>
<feature type="compositionally biased region" description="Low complexity" evidence="2">
    <location>
        <begin position="1"/>
        <end position="12"/>
    </location>
</feature>
<feature type="compositionally biased region" description="Low complexity" evidence="2">
    <location>
        <begin position="422"/>
        <end position="441"/>
    </location>
</feature>
<proteinExistence type="predicted"/>
<feature type="compositionally biased region" description="Low complexity" evidence="2">
    <location>
        <begin position="293"/>
        <end position="312"/>
    </location>
</feature>
<name>A0A2P7YBV1_9PEZI</name>
<evidence type="ECO:0000256" key="1">
    <source>
        <dbReference type="ARBA" id="ARBA00023242"/>
    </source>
</evidence>
<feature type="domain" description="Zn(2)-C6 fungal-type" evidence="3">
    <location>
        <begin position="116"/>
        <end position="150"/>
    </location>
</feature>
<dbReference type="EMBL" id="NHZQ01000448">
    <property type="protein sequence ID" value="PSK33446.1"/>
    <property type="molecule type" value="Genomic_DNA"/>
</dbReference>
<organism evidence="4 5">
    <name type="scientific">Elsinoe australis</name>
    <dbReference type="NCBI Taxonomy" id="40998"/>
    <lineage>
        <taxon>Eukaryota</taxon>
        <taxon>Fungi</taxon>
        <taxon>Dikarya</taxon>
        <taxon>Ascomycota</taxon>
        <taxon>Pezizomycotina</taxon>
        <taxon>Dothideomycetes</taxon>
        <taxon>Dothideomycetidae</taxon>
        <taxon>Myriangiales</taxon>
        <taxon>Elsinoaceae</taxon>
        <taxon>Elsinoe</taxon>
    </lineage>
</organism>
<evidence type="ECO:0000256" key="2">
    <source>
        <dbReference type="SAM" id="MobiDB-lite"/>
    </source>
</evidence>
<sequence>MYPNPGQTGQWTPNPPPPSSSAGPQQGQQQWAPPPQQSPQGQPQPNGQYRGPPQQIPPITQSHQQGPAMATLQPQHPDQYRSLPPPGAMYAHSPYHPQPPIQYPPQPAPRQRTAIACRYCRRRKIRCSGFDQSEDGRCTNCQRFSQECIFTPVSQQTQAFVPAHAVMRNQGQMPPQLYGAYGQPLPQGQYGYPPQYAPPPNGYQHPPPGYGPPMQQGPPGQQPPQQPGMAPPNHQVQQSPQQQQNVHAAGQKRPNEEPHTPTQAPPNPANHAQMGQGQQRSASGEQDHESHATLDLSSLTQAALSTASSTTSFNAQPGQPQYYANNGTPQQHVQHQQQPHATPPQNNNYTHEAQPKQERHNTASPQAGGNAGSYPAPTSDPNSRPPQAGQDGTASPNDSAKNGVRISELVGNGGAQVPSSPAQSHAQQGNQAQGQAQTGQQKPDSPRLRSSADSDMLSQLNKRVNG</sequence>
<dbReference type="InterPro" id="IPR001138">
    <property type="entry name" value="Zn2Cys6_DnaBD"/>
</dbReference>
<evidence type="ECO:0000313" key="4">
    <source>
        <dbReference type="EMBL" id="PSK33446.1"/>
    </source>
</evidence>
<feature type="compositionally biased region" description="Polar residues" evidence="2">
    <location>
        <begin position="390"/>
        <end position="400"/>
    </location>
</feature>
<dbReference type="PROSITE" id="PS00463">
    <property type="entry name" value="ZN2_CY6_FUNGAL_1"/>
    <property type="match status" value="1"/>
</dbReference>
<feature type="compositionally biased region" description="Low complexity" evidence="2">
    <location>
        <begin position="329"/>
        <end position="348"/>
    </location>
</feature>
<dbReference type="AlphaFoldDB" id="A0A2P7YBV1"/>
<dbReference type="CDD" id="cd00067">
    <property type="entry name" value="GAL4"/>
    <property type="match status" value="1"/>
</dbReference>
<feature type="region of interest" description="Disordered" evidence="2">
    <location>
        <begin position="1"/>
        <end position="108"/>
    </location>
</feature>
<protein>
    <recommendedName>
        <fullName evidence="3">Zn(2)-C6 fungal-type domain-containing protein</fullName>
    </recommendedName>
</protein>
<feature type="compositionally biased region" description="Low complexity" evidence="2">
    <location>
        <begin position="231"/>
        <end position="247"/>
    </location>
</feature>
<dbReference type="STRING" id="40998.A0A2P7YBV1"/>
<keyword evidence="5" id="KW-1185">Reference proteome</keyword>
<feature type="compositionally biased region" description="Polar residues" evidence="2">
    <location>
        <begin position="273"/>
        <end position="284"/>
    </location>
</feature>
<feature type="compositionally biased region" description="Polar residues" evidence="2">
    <location>
        <begin position="313"/>
        <end position="328"/>
    </location>
</feature>
<dbReference type="GO" id="GO:0000981">
    <property type="term" value="F:DNA-binding transcription factor activity, RNA polymerase II-specific"/>
    <property type="evidence" value="ECO:0007669"/>
    <property type="project" value="InterPro"/>
</dbReference>
<feature type="compositionally biased region" description="Low complexity" evidence="2">
    <location>
        <begin position="38"/>
        <end position="53"/>
    </location>
</feature>
<feature type="compositionally biased region" description="Low complexity" evidence="2">
    <location>
        <begin position="178"/>
        <end position="194"/>
    </location>
</feature>
<dbReference type="Gene3D" id="4.10.240.10">
    <property type="entry name" value="Zn(2)-C6 fungal-type DNA-binding domain"/>
    <property type="match status" value="1"/>
</dbReference>
<dbReference type="GO" id="GO:0008270">
    <property type="term" value="F:zinc ion binding"/>
    <property type="evidence" value="ECO:0007669"/>
    <property type="project" value="InterPro"/>
</dbReference>
<dbReference type="SMART" id="SM00066">
    <property type="entry name" value="GAL4"/>
    <property type="match status" value="1"/>
</dbReference>
<dbReference type="SUPFAM" id="SSF57701">
    <property type="entry name" value="Zn2/Cys6 DNA-binding domain"/>
    <property type="match status" value="1"/>
</dbReference>
<feature type="region of interest" description="Disordered" evidence="2">
    <location>
        <begin position="177"/>
        <end position="466"/>
    </location>
</feature>